<dbReference type="RefSeq" id="XP_030832856.1">
    <property type="nucleotide sequence ID" value="XM_030976996.1"/>
</dbReference>
<evidence type="ECO:0000313" key="12">
    <source>
        <dbReference type="EnsemblMetazoa" id="XP_030832856"/>
    </source>
</evidence>
<dbReference type="KEGG" id="spu:581006"/>
<feature type="transmembrane region" description="Helical" evidence="11">
    <location>
        <begin position="154"/>
        <end position="175"/>
    </location>
</feature>
<sequence length="304" mass="32240">MPTALDRLLSPLQIRNKLAKEILAEAIATFILIVFGDASVAQSVLSNGANGGFLSINWGWGVGVILGVYFAAGVSGAHLNPAVTLAFACLGRFPWKKVPFYILAQMVGAFIAAACVFGVYSDAINDFDGGVRAVLGENGTAGIFATYPKDFLSIWSGLGDQILGTALLMSCILAITDKRNNSPPNGMEPLLIGLVVFNIGICFGYNCGYAINPARDLGPRLFTACAGYGQDVWTPNGMHWWWVPIVGPILGAILGGYLYLFAIELHHDTDTASARDEDGGGDYMMAELSGKGEDNQAVQNHGQA</sequence>
<dbReference type="Pfam" id="PF00230">
    <property type="entry name" value="MIP"/>
    <property type="match status" value="1"/>
</dbReference>
<dbReference type="InterPro" id="IPR023271">
    <property type="entry name" value="Aquaporin-like"/>
</dbReference>
<evidence type="ECO:0000256" key="6">
    <source>
        <dbReference type="ARBA" id="ARBA00023136"/>
    </source>
</evidence>
<dbReference type="CDD" id="cd00333">
    <property type="entry name" value="MIP"/>
    <property type="match status" value="1"/>
</dbReference>
<feature type="transmembrane region" description="Helical" evidence="11">
    <location>
        <begin position="240"/>
        <end position="260"/>
    </location>
</feature>
<dbReference type="InterPro" id="IPR050363">
    <property type="entry name" value="MIP/Aquaporin"/>
</dbReference>
<dbReference type="GO" id="GO:0015204">
    <property type="term" value="F:urea transmembrane transporter activity"/>
    <property type="evidence" value="ECO:0000318"/>
    <property type="project" value="GO_Central"/>
</dbReference>
<feature type="transmembrane region" description="Helical" evidence="11">
    <location>
        <begin position="22"/>
        <end position="45"/>
    </location>
</feature>
<proteinExistence type="inferred from homology"/>
<evidence type="ECO:0008006" key="14">
    <source>
        <dbReference type="Google" id="ProtNLM"/>
    </source>
</evidence>
<evidence type="ECO:0000256" key="9">
    <source>
        <dbReference type="RuleBase" id="RU000477"/>
    </source>
</evidence>
<dbReference type="NCBIfam" id="TIGR00861">
    <property type="entry name" value="MIP"/>
    <property type="match status" value="1"/>
</dbReference>
<reference evidence="12" key="2">
    <citation type="submission" date="2021-01" db="UniProtKB">
        <authorList>
            <consortium name="EnsemblMetazoa"/>
        </authorList>
    </citation>
    <scope>IDENTIFICATION</scope>
</reference>
<feature type="transmembrane region" description="Helical" evidence="11">
    <location>
        <begin position="187"/>
        <end position="211"/>
    </location>
</feature>
<comment type="subcellular location">
    <subcellularLocation>
        <location evidence="1">Membrane</location>
        <topology evidence="1">Multi-pass membrane protein</topology>
    </subcellularLocation>
</comment>
<dbReference type="GO" id="GO:0015793">
    <property type="term" value="P:glycerol transmembrane transport"/>
    <property type="evidence" value="ECO:0000318"/>
    <property type="project" value="GO_Central"/>
</dbReference>
<evidence type="ECO:0000313" key="13">
    <source>
        <dbReference type="Proteomes" id="UP000007110"/>
    </source>
</evidence>
<dbReference type="EnsemblMetazoa" id="XM_030976996">
    <property type="protein sequence ID" value="XP_030832856"/>
    <property type="gene ID" value="LOC581006"/>
</dbReference>
<evidence type="ECO:0000256" key="7">
    <source>
        <dbReference type="ARBA" id="ARBA00034651"/>
    </source>
</evidence>
<evidence type="ECO:0000256" key="4">
    <source>
        <dbReference type="ARBA" id="ARBA00022692"/>
    </source>
</evidence>
<dbReference type="GeneID" id="581006"/>
<dbReference type="AlphaFoldDB" id="A0A7M7NBV2"/>
<dbReference type="PANTHER" id="PTHR43829">
    <property type="entry name" value="AQUAPORIN OR AQUAGLYCEROPORIN RELATED"/>
    <property type="match status" value="1"/>
</dbReference>
<organism evidence="12 13">
    <name type="scientific">Strongylocentrotus purpuratus</name>
    <name type="common">Purple sea urchin</name>
    <dbReference type="NCBI Taxonomy" id="7668"/>
    <lineage>
        <taxon>Eukaryota</taxon>
        <taxon>Metazoa</taxon>
        <taxon>Echinodermata</taxon>
        <taxon>Eleutherozoa</taxon>
        <taxon>Echinozoa</taxon>
        <taxon>Echinoidea</taxon>
        <taxon>Euechinoidea</taxon>
        <taxon>Echinacea</taxon>
        <taxon>Camarodonta</taxon>
        <taxon>Echinidea</taxon>
        <taxon>Strongylocentrotidae</taxon>
        <taxon>Strongylocentrotus</taxon>
    </lineage>
</organism>
<evidence type="ECO:0000256" key="10">
    <source>
        <dbReference type="SAM" id="MobiDB-lite"/>
    </source>
</evidence>
<dbReference type="PRINTS" id="PR02019">
    <property type="entry name" value="AQUAPORIN7"/>
</dbReference>
<dbReference type="GO" id="GO:0015250">
    <property type="term" value="F:water channel activity"/>
    <property type="evidence" value="ECO:0000318"/>
    <property type="project" value="GO_Central"/>
</dbReference>
<dbReference type="GO" id="GO:0015254">
    <property type="term" value="F:glycerol channel activity"/>
    <property type="evidence" value="ECO:0000318"/>
    <property type="project" value="GO_Central"/>
</dbReference>
<evidence type="ECO:0000256" key="3">
    <source>
        <dbReference type="ARBA" id="ARBA00022448"/>
    </source>
</evidence>
<dbReference type="InterPro" id="IPR022357">
    <property type="entry name" value="MIP_CS"/>
</dbReference>
<evidence type="ECO:0000256" key="2">
    <source>
        <dbReference type="ARBA" id="ARBA00006175"/>
    </source>
</evidence>
<keyword evidence="13" id="KW-1185">Reference proteome</keyword>
<dbReference type="SUPFAM" id="SSF81338">
    <property type="entry name" value="Aquaporin-like"/>
    <property type="match status" value="1"/>
</dbReference>
<comment type="catalytic activity">
    <reaction evidence="7">
        <text>H2O(in) = H2O(out)</text>
        <dbReference type="Rhea" id="RHEA:29667"/>
        <dbReference type="ChEBI" id="CHEBI:15377"/>
    </reaction>
</comment>
<feature type="transmembrane region" description="Helical" evidence="11">
    <location>
        <begin position="57"/>
        <end position="79"/>
    </location>
</feature>
<keyword evidence="4 9" id="KW-0812">Transmembrane</keyword>
<dbReference type="GO" id="GO:0006833">
    <property type="term" value="P:water transport"/>
    <property type="evidence" value="ECO:0000318"/>
    <property type="project" value="GO_Central"/>
</dbReference>
<comment type="catalytic activity">
    <reaction evidence="8">
        <text>glycerol(in) = glycerol(out)</text>
        <dbReference type="Rhea" id="RHEA:29675"/>
        <dbReference type="ChEBI" id="CHEBI:17754"/>
    </reaction>
</comment>
<dbReference type="OMA" id="ILCVEAH"/>
<evidence type="ECO:0000256" key="5">
    <source>
        <dbReference type="ARBA" id="ARBA00022989"/>
    </source>
</evidence>
<accession>A0A7M7NBV2</accession>
<dbReference type="PRINTS" id="PR00783">
    <property type="entry name" value="MINTRINSICP"/>
</dbReference>
<comment type="similarity">
    <text evidence="2 9">Belongs to the MIP/aquaporin (TC 1.A.8) family.</text>
</comment>
<keyword evidence="3 9" id="KW-0813">Transport</keyword>
<evidence type="ECO:0000256" key="1">
    <source>
        <dbReference type="ARBA" id="ARBA00004141"/>
    </source>
</evidence>
<dbReference type="GO" id="GO:0005886">
    <property type="term" value="C:plasma membrane"/>
    <property type="evidence" value="ECO:0000318"/>
    <property type="project" value="GO_Central"/>
</dbReference>
<dbReference type="Gene3D" id="1.20.1080.10">
    <property type="entry name" value="Glycerol uptake facilitator protein"/>
    <property type="match status" value="1"/>
</dbReference>
<protein>
    <recommendedName>
        <fullName evidence="14">Aquaporin-3</fullName>
    </recommendedName>
</protein>
<dbReference type="InterPro" id="IPR000425">
    <property type="entry name" value="MIP"/>
</dbReference>
<dbReference type="OrthoDB" id="3222at2759"/>
<dbReference type="GO" id="GO:0016323">
    <property type="term" value="C:basolateral plasma membrane"/>
    <property type="evidence" value="ECO:0000318"/>
    <property type="project" value="GO_Central"/>
</dbReference>
<reference evidence="13" key="1">
    <citation type="submission" date="2015-02" db="EMBL/GenBank/DDBJ databases">
        <title>Genome sequencing for Strongylocentrotus purpuratus.</title>
        <authorList>
            <person name="Murali S."/>
            <person name="Liu Y."/>
            <person name="Vee V."/>
            <person name="English A."/>
            <person name="Wang M."/>
            <person name="Skinner E."/>
            <person name="Han Y."/>
            <person name="Muzny D.M."/>
            <person name="Worley K.C."/>
            <person name="Gibbs R.A."/>
        </authorList>
    </citation>
    <scope>NUCLEOTIDE SEQUENCE</scope>
</reference>
<keyword evidence="5 11" id="KW-1133">Transmembrane helix</keyword>
<dbReference type="FunFam" id="1.20.1080.10:FF:000005">
    <property type="entry name" value="Aquaporin 3"/>
    <property type="match status" value="1"/>
</dbReference>
<dbReference type="FunCoup" id="A0A7M7NBV2">
    <property type="interactions" value="2"/>
</dbReference>
<dbReference type="InParanoid" id="A0A7M7NBV2"/>
<feature type="transmembrane region" description="Helical" evidence="11">
    <location>
        <begin position="100"/>
        <end position="120"/>
    </location>
</feature>
<name>A0A7M7NBV2_STRPU</name>
<keyword evidence="6 11" id="KW-0472">Membrane</keyword>
<feature type="region of interest" description="Disordered" evidence="10">
    <location>
        <begin position="284"/>
        <end position="304"/>
    </location>
</feature>
<dbReference type="Proteomes" id="UP000007110">
    <property type="component" value="Unassembled WGS sequence"/>
</dbReference>
<dbReference type="PROSITE" id="PS00221">
    <property type="entry name" value="MIP"/>
    <property type="match status" value="1"/>
</dbReference>
<dbReference type="PANTHER" id="PTHR43829:SF9">
    <property type="entry name" value="AQUAPORIN-9"/>
    <property type="match status" value="1"/>
</dbReference>
<evidence type="ECO:0000256" key="8">
    <source>
        <dbReference type="ARBA" id="ARBA00049405"/>
    </source>
</evidence>
<evidence type="ECO:0000256" key="11">
    <source>
        <dbReference type="SAM" id="Phobius"/>
    </source>
</evidence>